<feature type="domain" description="LysR substrate-binding" evidence="4">
    <location>
        <begin position="11"/>
        <end position="213"/>
    </location>
</feature>
<dbReference type="PANTHER" id="PTHR30126">
    <property type="entry name" value="HTH-TYPE TRANSCRIPTIONAL REGULATOR"/>
    <property type="match status" value="1"/>
</dbReference>
<comment type="similarity">
    <text evidence="1">Belongs to the LysR transcriptional regulatory family.</text>
</comment>
<gene>
    <name evidence="5" type="ORF">H5J25_04650</name>
</gene>
<dbReference type="PANTHER" id="PTHR30126:SF2">
    <property type="entry name" value="HTH-TYPE TRANSCRIPTIONAL REGULATOR YJIE"/>
    <property type="match status" value="1"/>
</dbReference>
<keyword evidence="2" id="KW-0805">Transcription regulation</keyword>
<name>A0A974NW94_9SPHN</name>
<evidence type="ECO:0000313" key="6">
    <source>
        <dbReference type="Proteomes" id="UP000595894"/>
    </source>
</evidence>
<evidence type="ECO:0000313" key="5">
    <source>
        <dbReference type="EMBL" id="QQV78035.1"/>
    </source>
</evidence>
<accession>A0A974NW94</accession>
<evidence type="ECO:0000256" key="2">
    <source>
        <dbReference type="ARBA" id="ARBA00023015"/>
    </source>
</evidence>
<evidence type="ECO:0000259" key="4">
    <source>
        <dbReference type="Pfam" id="PF03466"/>
    </source>
</evidence>
<dbReference type="CDD" id="cd05466">
    <property type="entry name" value="PBP2_LTTR_substrate"/>
    <property type="match status" value="1"/>
</dbReference>
<dbReference type="GO" id="GO:0006355">
    <property type="term" value="P:regulation of DNA-templated transcription"/>
    <property type="evidence" value="ECO:0007669"/>
    <property type="project" value="TreeGrafter"/>
</dbReference>
<dbReference type="InterPro" id="IPR005119">
    <property type="entry name" value="LysR_subst-bd"/>
</dbReference>
<evidence type="ECO:0000256" key="3">
    <source>
        <dbReference type="ARBA" id="ARBA00023163"/>
    </source>
</evidence>
<reference evidence="6" key="1">
    <citation type="submission" date="2020-09" db="EMBL/GenBank/DDBJ databases">
        <title>Sphingomonas sp., a new species isolated from pork steak.</title>
        <authorList>
            <person name="Heidler von Heilborn D."/>
        </authorList>
    </citation>
    <scope>NUCLEOTIDE SEQUENCE [LARGE SCALE GENOMIC DNA]</scope>
</reference>
<dbReference type="Proteomes" id="UP000595894">
    <property type="component" value="Chromosome"/>
</dbReference>
<dbReference type="GO" id="GO:0000976">
    <property type="term" value="F:transcription cis-regulatory region binding"/>
    <property type="evidence" value="ECO:0007669"/>
    <property type="project" value="TreeGrafter"/>
</dbReference>
<dbReference type="EMBL" id="CP061035">
    <property type="protein sequence ID" value="QQV78035.1"/>
    <property type="molecule type" value="Genomic_DNA"/>
</dbReference>
<protein>
    <submittedName>
        <fullName evidence="5">LysR family transcriptional regulator</fullName>
    </submittedName>
</protein>
<dbReference type="RefSeq" id="WP_202094963.1">
    <property type="nucleotide sequence ID" value="NZ_CP061035.1"/>
</dbReference>
<keyword evidence="6" id="KW-1185">Reference proteome</keyword>
<sequence>MALEVASQGDAVLAIAATHALSFSFFPQWIVDHAPHEAINLKSDSLTACEQMMRHGEASFLLSHHHPLMTTTLDTKDFIRVEVGQDLLVPICRPNDAGEPRWTLEQDDVPYLAYSLESGLGRILAADWASRELEPRLTVVLQSRLAAALLSMAIDGRGVAWVPQSLAASALAAGRIVYAAPQAYCTSVSITLVRPAGALSKVSETLWSAVAERTRPAVSVDRGQ</sequence>
<keyword evidence="3" id="KW-0804">Transcription</keyword>
<dbReference type="Pfam" id="PF03466">
    <property type="entry name" value="LysR_substrate"/>
    <property type="match status" value="1"/>
</dbReference>
<dbReference type="SUPFAM" id="SSF53850">
    <property type="entry name" value="Periplasmic binding protein-like II"/>
    <property type="match status" value="1"/>
</dbReference>
<evidence type="ECO:0000256" key="1">
    <source>
        <dbReference type="ARBA" id="ARBA00009437"/>
    </source>
</evidence>
<dbReference type="AlphaFoldDB" id="A0A974NW94"/>
<proteinExistence type="inferred from homology"/>
<dbReference type="KEGG" id="sari:H5J25_04650"/>
<organism evidence="5 6">
    <name type="scientific">Sphingomonas aliaeris</name>
    <dbReference type="NCBI Taxonomy" id="2759526"/>
    <lineage>
        <taxon>Bacteria</taxon>
        <taxon>Pseudomonadati</taxon>
        <taxon>Pseudomonadota</taxon>
        <taxon>Alphaproteobacteria</taxon>
        <taxon>Sphingomonadales</taxon>
        <taxon>Sphingomonadaceae</taxon>
        <taxon>Sphingomonas</taxon>
    </lineage>
</organism>
<dbReference type="Gene3D" id="3.40.190.10">
    <property type="entry name" value="Periplasmic binding protein-like II"/>
    <property type="match status" value="2"/>
</dbReference>